<name>A0A9N9CUK8_9GLOM</name>
<dbReference type="OrthoDB" id="6159439at2759"/>
<organism evidence="5 6">
    <name type="scientific">Paraglomus occultum</name>
    <dbReference type="NCBI Taxonomy" id="144539"/>
    <lineage>
        <taxon>Eukaryota</taxon>
        <taxon>Fungi</taxon>
        <taxon>Fungi incertae sedis</taxon>
        <taxon>Mucoromycota</taxon>
        <taxon>Glomeromycotina</taxon>
        <taxon>Glomeromycetes</taxon>
        <taxon>Paraglomerales</taxon>
        <taxon>Paraglomeraceae</taxon>
        <taxon>Paraglomus</taxon>
    </lineage>
</organism>
<dbReference type="PROSITE" id="PS50071">
    <property type="entry name" value="HOMEOBOX_2"/>
    <property type="match status" value="1"/>
</dbReference>
<comment type="subcellular location">
    <subcellularLocation>
        <location evidence="1 2">Nucleus</location>
    </subcellularLocation>
</comment>
<evidence type="ECO:0000256" key="3">
    <source>
        <dbReference type="SAM" id="MobiDB-lite"/>
    </source>
</evidence>
<dbReference type="Gene3D" id="1.10.10.60">
    <property type="entry name" value="Homeodomain-like"/>
    <property type="match status" value="1"/>
</dbReference>
<keyword evidence="1 2" id="KW-0238">DNA-binding</keyword>
<dbReference type="InterPro" id="IPR009057">
    <property type="entry name" value="Homeodomain-like_sf"/>
</dbReference>
<dbReference type="SUPFAM" id="SSF46689">
    <property type="entry name" value="Homeodomain-like"/>
    <property type="match status" value="1"/>
</dbReference>
<evidence type="ECO:0000313" key="5">
    <source>
        <dbReference type="EMBL" id="CAG8615698.1"/>
    </source>
</evidence>
<evidence type="ECO:0000256" key="2">
    <source>
        <dbReference type="RuleBase" id="RU000682"/>
    </source>
</evidence>
<dbReference type="GO" id="GO:0003677">
    <property type="term" value="F:DNA binding"/>
    <property type="evidence" value="ECO:0007669"/>
    <property type="project" value="UniProtKB-UniRule"/>
</dbReference>
<sequence>METWKQRIQTCESIQRLSSILGDLRFNKTDQINTVLQSSLRKQIFFNYGYDTLASIEDSYFLGLFETHLSTRGNLTTLMNSSLELQDHPVNEIIERHYQRAIENVKTYCETKCYELKLALLRHYFLLPIGSANHVQNFLKRIERFFTDTYVNTIHTLRGTARIQLTGQQIQKVILLPEVVTTRFSDHTTQILEAFYKQNARPKRSDKVKLAEETGLSIEQIETWFNNKRSRTPKEDTGLCEKQVRQFILEMEIDWIEELKLVENNSLASEDTRCIDNVDHGYVIEIPPSPELSGSIEVDNQSPSSGTRSTSKLVSRSKFTKNARKMASPYATSRPRKGKSTGICSVRMKTPTVENLPENGRAGPASQIGSINATLIASSSSANITPSPSNLKVRVSLNKATARARAQPYSCIPPKRLRKAKYPPTDNGHASNTSAPAIHMANDSYEQIYTEGFLHNMTPSTDNESYFTESLDEAFDRNNQFLPIMEPEYNLTFLAEQYYNGLSSEQLASENALILSPVSVLDHQQQCLRNVDQTIGLFDVQETEIYDHNVNYQLSNDASDMNLQSLSSSFLPSDCFQAYNQFTCEGFDDESSSTQSKSTQSDIDYPLDETFLFDSSNQEAEFPEPYFIDTVLANNGEFSSFTPYEGLLGFGCMNNDVNFSTDETLNTTLQHNISGSESSPWVILTDDD</sequence>
<dbReference type="CDD" id="cd00086">
    <property type="entry name" value="homeodomain"/>
    <property type="match status" value="1"/>
</dbReference>
<proteinExistence type="predicted"/>
<evidence type="ECO:0000313" key="6">
    <source>
        <dbReference type="Proteomes" id="UP000789572"/>
    </source>
</evidence>
<evidence type="ECO:0000256" key="1">
    <source>
        <dbReference type="PROSITE-ProRule" id="PRU00108"/>
    </source>
</evidence>
<protein>
    <submittedName>
        <fullName evidence="5">1848_t:CDS:1</fullName>
    </submittedName>
</protein>
<keyword evidence="1 2" id="KW-0371">Homeobox</keyword>
<feature type="compositionally biased region" description="Polar residues" evidence="3">
    <location>
        <begin position="298"/>
        <end position="314"/>
    </location>
</feature>
<dbReference type="EMBL" id="CAJVPJ010002209">
    <property type="protein sequence ID" value="CAG8615698.1"/>
    <property type="molecule type" value="Genomic_DNA"/>
</dbReference>
<feature type="domain" description="Homeobox" evidence="4">
    <location>
        <begin position="182"/>
        <end position="235"/>
    </location>
</feature>
<gene>
    <name evidence="5" type="ORF">POCULU_LOCUS8170</name>
</gene>
<evidence type="ECO:0000259" key="4">
    <source>
        <dbReference type="PROSITE" id="PS50071"/>
    </source>
</evidence>
<reference evidence="5" key="1">
    <citation type="submission" date="2021-06" db="EMBL/GenBank/DDBJ databases">
        <authorList>
            <person name="Kallberg Y."/>
            <person name="Tangrot J."/>
            <person name="Rosling A."/>
        </authorList>
    </citation>
    <scope>NUCLEOTIDE SEQUENCE</scope>
    <source>
        <strain evidence="5">IA702</strain>
    </source>
</reference>
<dbReference type="Pfam" id="PF00046">
    <property type="entry name" value="Homeodomain"/>
    <property type="match status" value="1"/>
</dbReference>
<dbReference type="AlphaFoldDB" id="A0A9N9CUK8"/>
<dbReference type="SMART" id="SM00389">
    <property type="entry name" value="HOX"/>
    <property type="match status" value="1"/>
</dbReference>
<keyword evidence="6" id="KW-1185">Reference proteome</keyword>
<feature type="region of interest" description="Disordered" evidence="3">
    <location>
        <begin position="289"/>
        <end position="366"/>
    </location>
</feature>
<dbReference type="GO" id="GO:0005634">
    <property type="term" value="C:nucleus"/>
    <property type="evidence" value="ECO:0007669"/>
    <property type="project" value="UniProtKB-SubCell"/>
</dbReference>
<comment type="caution">
    <text evidence="5">The sequence shown here is derived from an EMBL/GenBank/DDBJ whole genome shotgun (WGS) entry which is preliminary data.</text>
</comment>
<dbReference type="Proteomes" id="UP000789572">
    <property type="component" value="Unassembled WGS sequence"/>
</dbReference>
<accession>A0A9N9CUK8</accession>
<dbReference type="InterPro" id="IPR001356">
    <property type="entry name" value="HD"/>
</dbReference>
<feature type="DNA-binding region" description="Homeobox" evidence="1">
    <location>
        <begin position="184"/>
        <end position="236"/>
    </location>
</feature>
<keyword evidence="1 2" id="KW-0539">Nucleus</keyword>